<dbReference type="EMBL" id="BSPK01000060">
    <property type="protein sequence ID" value="GLS65029.1"/>
    <property type="molecule type" value="Genomic_DNA"/>
</dbReference>
<dbReference type="AlphaFoldDB" id="A0A512J2E7"/>
<accession>A0A512J2E7</accession>
<evidence type="ECO:0000313" key="3">
    <source>
        <dbReference type="Proteomes" id="UP000321960"/>
    </source>
</evidence>
<protein>
    <submittedName>
        <fullName evidence="1">Uncharacterized protein</fullName>
    </submittedName>
</protein>
<sequence length="113" mass="12188">MTGALALAVASADGATQVLVLPITHAPPYRPDDAIEIPADVRRASGLDDAPQWVVINESNVFAWPGPDLRAIPGRTPPTHIYGRLPGRFLLTVATAFRARNRGSTRAQEVRRP</sequence>
<evidence type="ECO:0000313" key="1">
    <source>
        <dbReference type="EMBL" id="GEP04142.1"/>
    </source>
</evidence>
<dbReference type="Proteomes" id="UP000321960">
    <property type="component" value="Unassembled WGS sequence"/>
</dbReference>
<keyword evidence="4" id="KW-1185">Reference proteome</keyword>
<reference evidence="4" key="2">
    <citation type="journal article" date="2019" name="Int. J. Syst. Evol. Microbiol.">
        <title>The Global Catalogue of Microorganisms (GCM) 10K type strain sequencing project: providing services to taxonomists for standard genome sequencing and annotation.</title>
        <authorList>
            <consortium name="The Broad Institute Genomics Platform"/>
            <consortium name="The Broad Institute Genome Sequencing Center for Infectious Disease"/>
            <person name="Wu L."/>
            <person name="Ma J."/>
        </authorList>
    </citation>
    <scope>NUCLEOTIDE SEQUENCE [LARGE SCALE GENOMIC DNA]</scope>
    <source>
        <strain evidence="4">NBRC 107715</strain>
    </source>
</reference>
<organism evidence="1 3">
    <name type="scientific">Methylobacterium oxalidis</name>
    <dbReference type="NCBI Taxonomy" id="944322"/>
    <lineage>
        <taxon>Bacteria</taxon>
        <taxon>Pseudomonadati</taxon>
        <taxon>Pseudomonadota</taxon>
        <taxon>Alphaproteobacteria</taxon>
        <taxon>Hyphomicrobiales</taxon>
        <taxon>Methylobacteriaceae</taxon>
        <taxon>Methylobacterium</taxon>
    </lineage>
</organism>
<dbReference type="OrthoDB" id="7432864at2"/>
<dbReference type="Proteomes" id="UP001156856">
    <property type="component" value="Unassembled WGS sequence"/>
</dbReference>
<reference evidence="2" key="1">
    <citation type="journal article" date="2014" name="Int. J. Syst. Evol. Microbiol.">
        <title>Complete genome of a new Firmicutes species belonging to the dominant human colonic microbiota ('Ruminococcus bicirculans') reveals two chromosomes and a selective capacity to utilize plant glucans.</title>
        <authorList>
            <consortium name="NISC Comparative Sequencing Program"/>
            <person name="Wegmann U."/>
            <person name="Louis P."/>
            <person name="Goesmann A."/>
            <person name="Henrissat B."/>
            <person name="Duncan S.H."/>
            <person name="Flint H.J."/>
        </authorList>
    </citation>
    <scope>NUCLEOTIDE SEQUENCE</scope>
    <source>
        <strain evidence="2">NBRC 107715</strain>
    </source>
</reference>
<comment type="caution">
    <text evidence="1">The sequence shown here is derived from an EMBL/GenBank/DDBJ whole genome shotgun (WGS) entry which is preliminary data.</text>
</comment>
<dbReference type="RefSeq" id="WP_147025785.1">
    <property type="nucleotide sequence ID" value="NZ_BJZU01000034.1"/>
</dbReference>
<reference evidence="1 3" key="3">
    <citation type="submission" date="2019-07" db="EMBL/GenBank/DDBJ databases">
        <title>Whole genome shotgun sequence of Methylobacterium oxalidis NBRC 107715.</title>
        <authorList>
            <person name="Hosoyama A."/>
            <person name="Uohara A."/>
            <person name="Ohji S."/>
            <person name="Ichikawa N."/>
        </authorList>
    </citation>
    <scope>NUCLEOTIDE SEQUENCE [LARGE SCALE GENOMIC DNA]</scope>
    <source>
        <strain evidence="1 3">NBRC 107715</strain>
    </source>
</reference>
<reference evidence="2" key="4">
    <citation type="submission" date="2023-01" db="EMBL/GenBank/DDBJ databases">
        <title>Draft genome sequence of Methylobacterium oxalidis strain NBRC 107715.</title>
        <authorList>
            <person name="Sun Q."/>
            <person name="Mori K."/>
        </authorList>
    </citation>
    <scope>NUCLEOTIDE SEQUENCE</scope>
    <source>
        <strain evidence="2">NBRC 107715</strain>
    </source>
</reference>
<name>A0A512J2E7_9HYPH</name>
<evidence type="ECO:0000313" key="4">
    <source>
        <dbReference type="Proteomes" id="UP001156856"/>
    </source>
</evidence>
<evidence type="ECO:0000313" key="2">
    <source>
        <dbReference type="EMBL" id="GLS65029.1"/>
    </source>
</evidence>
<dbReference type="EMBL" id="BJZU01000034">
    <property type="protein sequence ID" value="GEP04142.1"/>
    <property type="molecule type" value="Genomic_DNA"/>
</dbReference>
<gene>
    <name evidence="2" type="ORF">GCM10007888_34100</name>
    <name evidence="1" type="ORF">MOX02_21800</name>
</gene>
<proteinExistence type="predicted"/>